<name>A0A7X2S6T0_9BACI</name>
<comment type="caution">
    <text evidence="1">The sequence shown here is derived from an EMBL/GenBank/DDBJ whole genome shotgun (WGS) entry which is preliminary data.</text>
</comment>
<evidence type="ECO:0008006" key="3">
    <source>
        <dbReference type="Google" id="ProtNLM"/>
    </source>
</evidence>
<sequence length="278" mass="31413">MEKQHMHQAKALVRMAAEYEMTLNQTPLGNQLIEGAFPVVWLGESRPGSWLTIATNPSPKEFLRRDGRLLSDESARFPIRKLFREEEQLEELIEAYESYFTGGKAYQTWFGRQGGAKLEGFMNGLGGSFYSSNHHPVIHSDLFPYATRTHMGRLKEKVQLLNSPFTREFLQAKLEFLKPSLIVFLGKEHCSMVQGQGWGIEFEPEQAASSYPSARWQEGFYSKLDIPVLGLHFKPSEQFLGLGGSTDSLQKSHGTYGTRAALTEIGQEIKEKAKKAFS</sequence>
<reference evidence="1 2" key="1">
    <citation type="journal article" date="2017" name="Int. J. Syst. Evol. Microbiol.">
        <title>Bacillus mangrovi sp. nov., isolated from a sediment sample from a mangrove forest.</title>
        <authorList>
            <person name="Gupta V."/>
            <person name="Singh P.K."/>
            <person name="Korpole S."/>
            <person name="Tanuku N.R.S."/>
            <person name="Pinnaka A.K."/>
        </authorList>
    </citation>
    <scope>NUCLEOTIDE SEQUENCE [LARGE SCALE GENOMIC DNA]</scope>
    <source>
        <strain evidence="1 2">KCTC 33872</strain>
    </source>
</reference>
<gene>
    <name evidence="1" type="ORF">GKZ89_15025</name>
</gene>
<dbReference type="RefSeq" id="WP_155113226.1">
    <property type="nucleotide sequence ID" value="NZ_WMIB01000017.1"/>
</dbReference>
<organism evidence="1 2">
    <name type="scientific">Metabacillus mangrovi</name>
    <dbReference type="NCBI Taxonomy" id="1491830"/>
    <lineage>
        <taxon>Bacteria</taxon>
        <taxon>Bacillati</taxon>
        <taxon>Bacillota</taxon>
        <taxon>Bacilli</taxon>
        <taxon>Bacillales</taxon>
        <taxon>Bacillaceae</taxon>
        <taxon>Metabacillus</taxon>
    </lineage>
</organism>
<dbReference type="EMBL" id="WMIB01000017">
    <property type="protein sequence ID" value="MTH54714.1"/>
    <property type="molecule type" value="Genomic_DNA"/>
</dbReference>
<dbReference type="OrthoDB" id="2354931at2"/>
<dbReference type="AlphaFoldDB" id="A0A7X2S6T0"/>
<dbReference type="Proteomes" id="UP000434639">
    <property type="component" value="Unassembled WGS sequence"/>
</dbReference>
<keyword evidence="2" id="KW-1185">Reference proteome</keyword>
<proteinExistence type="predicted"/>
<accession>A0A7X2S6T0</accession>
<protein>
    <recommendedName>
        <fullName evidence="3">Uracil-DNA glycosylase-like domain-containing protein</fullName>
    </recommendedName>
</protein>
<evidence type="ECO:0000313" key="2">
    <source>
        <dbReference type="Proteomes" id="UP000434639"/>
    </source>
</evidence>
<evidence type="ECO:0000313" key="1">
    <source>
        <dbReference type="EMBL" id="MTH54714.1"/>
    </source>
</evidence>